<dbReference type="EMBL" id="JBHUDP010000019">
    <property type="protein sequence ID" value="MFD1687625.1"/>
    <property type="molecule type" value="Genomic_DNA"/>
</dbReference>
<proteinExistence type="predicted"/>
<accession>A0ABD6E0Y7</accession>
<sequence>MSEPSRRRFVGSIATAALAASAGCLGVFDRGGADDDSRVLELMLTRRGSTLREDFVVDLEETRIRWDEAAFEATLDGEAYTTQYRKPFYSTPDDPKYAESEGTYYRLGSVAVDEVETTRPVLRLYPTASSAGAGTADDGDSSDDDDSPDDVVDADRLPESDATAVHVAHLAARARGNSGGAPWGLVQRGGYVYRDETAVETSELLADDAPSFVRYRDRRYRIDVSRERFHEAVYRAIVEPVASSPEEMERVLRAGHLEARVSRSALSEEANDILRAAEGDGYSESFPYSDAYEAVLRAIHRRPYLDGNVEKDAGVDPDESRLIRYDDGYYEARLQFRE</sequence>
<dbReference type="PROSITE" id="PS51318">
    <property type="entry name" value="TAT"/>
    <property type="match status" value="1"/>
</dbReference>
<evidence type="ECO:0000313" key="3">
    <source>
        <dbReference type="Proteomes" id="UP001597092"/>
    </source>
</evidence>
<keyword evidence="3" id="KW-1185">Reference proteome</keyword>
<dbReference type="RefSeq" id="WP_256307160.1">
    <property type="nucleotide sequence ID" value="NZ_JANHAW010000002.1"/>
</dbReference>
<feature type="region of interest" description="Disordered" evidence="1">
    <location>
        <begin position="123"/>
        <end position="159"/>
    </location>
</feature>
<reference evidence="2 3" key="1">
    <citation type="journal article" date="2019" name="Int. J. Syst. Evol. Microbiol.">
        <title>The Global Catalogue of Microorganisms (GCM) 10K type strain sequencing project: providing services to taxonomists for standard genome sequencing and annotation.</title>
        <authorList>
            <consortium name="The Broad Institute Genomics Platform"/>
            <consortium name="The Broad Institute Genome Sequencing Center for Infectious Disease"/>
            <person name="Wu L."/>
            <person name="Ma J."/>
        </authorList>
    </citation>
    <scope>NUCLEOTIDE SEQUENCE [LARGE SCALE GENOMIC DNA]</scope>
    <source>
        <strain evidence="2 3">CGMCC 1.10387</strain>
    </source>
</reference>
<evidence type="ECO:0000256" key="1">
    <source>
        <dbReference type="SAM" id="MobiDB-lite"/>
    </source>
</evidence>
<dbReference type="PROSITE" id="PS51257">
    <property type="entry name" value="PROKAR_LIPOPROTEIN"/>
    <property type="match status" value="1"/>
</dbReference>
<evidence type="ECO:0008006" key="4">
    <source>
        <dbReference type="Google" id="ProtNLM"/>
    </source>
</evidence>
<evidence type="ECO:0000313" key="2">
    <source>
        <dbReference type="EMBL" id="MFD1687625.1"/>
    </source>
</evidence>
<name>A0ABD6E0Y7_9EURY</name>
<protein>
    <recommendedName>
        <fullName evidence="4">Tat (Twin-arginine translocation) pathway signal sequence</fullName>
    </recommendedName>
</protein>
<comment type="caution">
    <text evidence="2">The sequence shown here is derived from an EMBL/GenBank/DDBJ whole genome shotgun (WGS) entry which is preliminary data.</text>
</comment>
<organism evidence="2 3">
    <name type="scientific">Halobellus litoreus</name>
    <dbReference type="NCBI Taxonomy" id="755310"/>
    <lineage>
        <taxon>Archaea</taxon>
        <taxon>Methanobacteriati</taxon>
        <taxon>Methanobacteriota</taxon>
        <taxon>Stenosarchaea group</taxon>
        <taxon>Halobacteria</taxon>
        <taxon>Halobacteriales</taxon>
        <taxon>Haloferacaceae</taxon>
        <taxon>Halobellus</taxon>
    </lineage>
</organism>
<dbReference type="AlphaFoldDB" id="A0ABD6E0Y7"/>
<gene>
    <name evidence="2" type="ORF">ACFSAS_18760</name>
</gene>
<dbReference type="InterPro" id="IPR006311">
    <property type="entry name" value="TAT_signal"/>
</dbReference>
<dbReference type="Proteomes" id="UP001597092">
    <property type="component" value="Unassembled WGS sequence"/>
</dbReference>
<feature type="compositionally biased region" description="Low complexity" evidence="1">
    <location>
        <begin position="126"/>
        <end position="136"/>
    </location>
</feature>
<feature type="compositionally biased region" description="Acidic residues" evidence="1">
    <location>
        <begin position="137"/>
        <end position="152"/>
    </location>
</feature>